<sequence>MLILTACAQPSSPKVAAASTSEAVVATSVLPSWQDTAAKKSIVDFVARVTQAGSPDYVPPAERIAVFDNDGTLWLEQPAYVQLVFTLQRIHELAPQHPEWKTEEPFRSVLAGDMKGVAATGETGVAKLLAATHTGMSTSDFRATVHDWMSKAQDPRFKRSYTQLVYQPMLEVLQYMRANGFKTYIVSGGGVEFIRDYSERVYGVPPEHVIGSTAKYKYSFVGGVPTLTRLAQIDNVDDGPGKPASIEHVIGRRPIAAFGNSDGDIQMLEWTTAGPGARLGVIVHHTDAEREYAYDRTSKMGKLDKGLDEAPAKGWVVVDMKQDWKTVFPNATQ</sequence>
<keyword evidence="5" id="KW-0479">Metal-binding</keyword>
<proteinExistence type="predicted"/>
<evidence type="ECO:0000256" key="1">
    <source>
        <dbReference type="ARBA" id="ARBA00001946"/>
    </source>
</evidence>
<evidence type="ECO:0000313" key="12">
    <source>
        <dbReference type="Proteomes" id="UP000451565"/>
    </source>
</evidence>
<dbReference type="InterPro" id="IPR050582">
    <property type="entry name" value="HAD-like_SerB"/>
</dbReference>
<reference evidence="11 12" key="1">
    <citation type="submission" date="2019-10" db="EMBL/GenBank/DDBJ databases">
        <title>Glaciimonas soli sp. nov., a psychrophilic bacterium isolated from the forest soil of a high elevation mountain in Taiwan.</title>
        <authorList>
            <person name="Wang L.-T."/>
            <person name="Shieh W.Y."/>
        </authorList>
    </citation>
    <scope>NUCLEOTIDE SEQUENCE [LARGE SCALE GENOMIC DNA]</scope>
    <source>
        <strain evidence="11 12">GS1</strain>
    </source>
</reference>
<dbReference type="InterPro" id="IPR023214">
    <property type="entry name" value="HAD_sf"/>
</dbReference>
<dbReference type="PANTHER" id="PTHR43344">
    <property type="entry name" value="PHOSPHOSERINE PHOSPHATASE"/>
    <property type="match status" value="1"/>
</dbReference>
<dbReference type="Proteomes" id="UP000451565">
    <property type="component" value="Unassembled WGS sequence"/>
</dbReference>
<dbReference type="CDD" id="cd01427">
    <property type="entry name" value="HAD_like"/>
    <property type="match status" value="1"/>
</dbReference>
<gene>
    <name evidence="11" type="ORF">GEV47_18110</name>
</gene>
<dbReference type="GO" id="GO:0006564">
    <property type="term" value="P:L-serine biosynthetic process"/>
    <property type="evidence" value="ECO:0007669"/>
    <property type="project" value="UniProtKB-KW"/>
</dbReference>
<dbReference type="EC" id="3.1.3.3" evidence="3"/>
<dbReference type="SUPFAM" id="SSF56784">
    <property type="entry name" value="HAD-like"/>
    <property type="match status" value="1"/>
</dbReference>
<evidence type="ECO:0000256" key="5">
    <source>
        <dbReference type="ARBA" id="ARBA00022723"/>
    </source>
</evidence>
<dbReference type="Pfam" id="PF12710">
    <property type="entry name" value="HAD"/>
    <property type="match status" value="1"/>
</dbReference>
<evidence type="ECO:0000256" key="2">
    <source>
        <dbReference type="ARBA" id="ARBA00005135"/>
    </source>
</evidence>
<dbReference type="GO" id="GO:0000287">
    <property type="term" value="F:magnesium ion binding"/>
    <property type="evidence" value="ECO:0007669"/>
    <property type="project" value="TreeGrafter"/>
</dbReference>
<dbReference type="EMBL" id="WINI01000010">
    <property type="protein sequence ID" value="MQR02594.1"/>
    <property type="molecule type" value="Genomic_DNA"/>
</dbReference>
<dbReference type="PANTHER" id="PTHR43344:SF2">
    <property type="entry name" value="PHOSPHOSERINE PHOSPHATASE"/>
    <property type="match status" value="1"/>
</dbReference>
<keyword evidence="7" id="KW-0460">Magnesium</keyword>
<evidence type="ECO:0000256" key="9">
    <source>
        <dbReference type="ARBA" id="ARBA00048138"/>
    </source>
</evidence>
<dbReference type="InterPro" id="IPR036412">
    <property type="entry name" value="HAD-like_sf"/>
</dbReference>
<dbReference type="Gene3D" id="3.40.50.1000">
    <property type="entry name" value="HAD superfamily/HAD-like"/>
    <property type="match status" value="1"/>
</dbReference>
<comment type="pathway">
    <text evidence="2">Amino-acid biosynthesis; L-serine biosynthesis; L-serine from 3-phospho-D-glycerate: step 3/3.</text>
</comment>
<comment type="cofactor">
    <cofactor evidence="1">
        <name>Mg(2+)</name>
        <dbReference type="ChEBI" id="CHEBI:18420"/>
    </cofactor>
</comment>
<evidence type="ECO:0000256" key="6">
    <source>
        <dbReference type="ARBA" id="ARBA00022801"/>
    </source>
</evidence>
<dbReference type="GO" id="GO:0036424">
    <property type="term" value="F:L-phosphoserine phosphatase activity"/>
    <property type="evidence" value="ECO:0007669"/>
    <property type="project" value="TreeGrafter"/>
</dbReference>
<evidence type="ECO:0000256" key="10">
    <source>
        <dbReference type="ARBA" id="ARBA00048523"/>
    </source>
</evidence>
<keyword evidence="6 11" id="KW-0378">Hydrolase</keyword>
<accession>A0A843YY57</accession>
<evidence type="ECO:0000313" key="11">
    <source>
        <dbReference type="EMBL" id="MQR02594.1"/>
    </source>
</evidence>
<comment type="catalytic activity">
    <reaction evidence="10">
        <text>O-phospho-D-serine + H2O = D-serine + phosphate</text>
        <dbReference type="Rhea" id="RHEA:24873"/>
        <dbReference type="ChEBI" id="CHEBI:15377"/>
        <dbReference type="ChEBI" id="CHEBI:35247"/>
        <dbReference type="ChEBI" id="CHEBI:43474"/>
        <dbReference type="ChEBI" id="CHEBI:58680"/>
        <dbReference type="EC" id="3.1.3.3"/>
    </reaction>
</comment>
<evidence type="ECO:0000256" key="4">
    <source>
        <dbReference type="ARBA" id="ARBA00022605"/>
    </source>
</evidence>
<evidence type="ECO:0000256" key="7">
    <source>
        <dbReference type="ARBA" id="ARBA00022842"/>
    </source>
</evidence>
<keyword evidence="4" id="KW-0028">Amino-acid biosynthesis</keyword>
<dbReference type="GO" id="GO:0005737">
    <property type="term" value="C:cytoplasm"/>
    <property type="evidence" value="ECO:0007669"/>
    <property type="project" value="TreeGrafter"/>
</dbReference>
<name>A0A843YY57_9BURK</name>
<organism evidence="11 12">
    <name type="scientific">Glaciimonas soli</name>
    <dbReference type="NCBI Taxonomy" id="2590999"/>
    <lineage>
        <taxon>Bacteria</taxon>
        <taxon>Pseudomonadati</taxon>
        <taxon>Pseudomonadota</taxon>
        <taxon>Betaproteobacteria</taxon>
        <taxon>Burkholderiales</taxon>
        <taxon>Oxalobacteraceae</taxon>
        <taxon>Glaciimonas</taxon>
    </lineage>
</organism>
<keyword evidence="12" id="KW-1185">Reference proteome</keyword>
<evidence type="ECO:0000256" key="8">
    <source>
        <dbReference type="ARBA" id="ARBA00023299"/>
    </source>
</evidence>
<evidence type="ECO:0000256" key="3">
    <source>
        <dbReference type="ARBA" id="ARBA00012640"/>
    </source>
</evidence>
<comment type="caution">
    <text evidence="11">The sequence shown here is derived from an EMBL/GenBank/DDBJ whole genome shotgun (WGS) entry which is preliminary data.</text>
</comment>
<dbReference type="OrthoDB" id="1633110at2"/>
<keyword evidence="8" id="KW-0718">Serine biosynthesis</keyword>
<dbReference type="AlphaFoldDB" id="A0A843YY57"/>
<comment type="catalytic activity">
    <reaction evidence="9">
        <text>O-phospho-L-serine + H2O = L-serine + phosphate</text>
        <dbReference type="Rhea" id="RHEA:21208"/>
        <dbReference type="ChEBI" id="CHEBI:15377"/>
        <dbReference type="ChEBI" id="CHEBI:33384"/>
        <dbReference type="ChEBI" id="CHEBI:43474"/>
        <dbReference type="ChEBI" id="CHEBI:57524"/>
        <dbReference type="EC" id="3.1.3.3"/>
    </reaction>
</comment>
<protein>
    <recommendedName>
        <fullName evidence="3">phosphoserine phosphatase</fullName>
        <ecNumber evidence="3">3.1.3.3</ecNumber>
    </recommendedName>
</protein>